<dbReference type="InterPro" id="IPR002328">
    <property type="entry name" value="ADH_Zn_CS"/>
</dbReference>
<comment type="cofactor">
    <cofactor evidence="4">
        <name>Zn(2+)</name>
        <dbReference type="ChEBI" id="CHEBI:29105"/>
    </cofactor>
</comment>
<organism evidence="6 7">
    <name type="scientific">Paenibacillus polygoni</name>
    <dbReference type="NCBI Taxonomy" id="3050112"/>
    <lineage>
        <taxon>Bacteria</taxon>
        <taxon>Bacillati</taxon>
        <taxon>Bacillota</taxon>
        <taxon>Bacilli</taxon>
        <taxon>Bacillales</taxon>
        <taxon>Paenibacillaceae</taxon>
        <taxon>Paenibacillus</taxon>
    </lineage>
</organism>
<evidence type="ECO:0000313" key="6">
    <source>
        <dbReference type="EMBL" id="WIV19977.1"/>
    </source>
</evidence>
<dbReference type="InterPro" id="IPR036291">
    <property type="entry name" value="NAD(P)-bd_dom_sf"/>
</dbReference>
<dbReference type="EMBL" id="CP127162">
    <property type="protein sequence ID" value="WIV19977.1"/>
    <property type="molecule type" value="Genomic_DNA"/>
</dbReference>
<sequence length="377" mass="41544">MSTIQTNEVVVEKVVKSVKDIPTTMKAVVAYEPGDYRLEEVPVPKVGEGEILIKVEACGICAGDAKAYDGAPSFWGDADQPAYIKAPMIPGHEFIGHVVAIGENVKDDFELGDRVISEQIVPCEECRFCKRGQYWMCQKHDLYGFQNNVNGGMAEYMKFTKEGINYKVPTELPIEKAILIEPYACSYHAVQRAKIELEDVVVLAGAGTLGLGMIGAIKKSGPSKLIVLDLFEDRLELAKQFGADMVLNPAKDDIYTIINDLTDGYGCDVYIEATGAQKSVEQGLKLIRKLGRFVEFSVFKDPVTVDWSIISDRKELDVLGSHLGPYCYEPVIKGISNGDLPTEGVVTHILPLEEYQKGFELVKSGRDSLKVVLNPNL</sequence>
<keyword evidence="1 4" id="KW-0479">Metal-binding</keyword>
<protein>
    <submittedName>
        <fullName evidence="6">Alcohol dehydrogenase catalytic domain-containing protein</fullName>
    </submittedName>
</protein>
<evidence type="ECO:0000256" key="1">
    <source>
        <dbReference type="ARBA" id="ARBA00022723"/>
    </source>
</evidence>
<dbReference type="PROSITE" id="PS00059">
    <property type="entry name" value="ADH_ZINC"/>
    <property type="match status" value="1"/>
</dbReference>
<keyword evidence="7" id="KW-1185">Reference proteome</keyword>
<dbReference type="InterPro" id="IPR011032">
    <property type="entry name" value="GroES-like_sf"/>
</dbReference>
<feature type="domain" description="Enoyl reductase (ER)" evidence="5">
    <location>
        <begin position="34"/>
        <end position="373"/>
    </location>
</feature>
<dbReference type="Pfam" id="PF00107">
    <property type="entry name" value="ADH_zinc_N"/>
    <property type="match status" value="1"/>
</dbReference>
<dbReference type="Gene3D" id="3.90.180.10">
    <property type="entry name" value="Medium-chain alcohol dehydrogenases, catalytic domain"/>
    <property type="match status" value="1"/>
</dbReference>
<dbReference type="SUPFAM" id="SSF50129">
    <property type="entry name" value="GroES-like"/>
    <property type="match status" value="1"/>
</dbReference>
<dbReference type="RefSeq" id="WP_213532780.1">
    <property type="nucleotide sequence ID" value="NZ_CP127162.1"/>
</dbReference>
<dbReference type="SMART" id="SM00829">
    <property type="entry name" value="PKS_ER"/>
    <property type="match status" value="1"/>
</dbReference>
<keyword evidence="3" id="KW-0560">Oxidoreductase</keyword>
<dbReference type="SUPFAM" id="SSF51735">
    <property type="entry name" value="NAD(P)-binding Rossmann-fold domains"/>
    <property type="match status" value="1"/>
</dbReference>
<comment type="similarity">
    <text evidence="4">Belongs to the zinc-containing alcohol dehydrogenase family.</text>
</comment>
<dbReference type="Proteomes" id="UP001236415">
    <property type="component" value="Chromosome"/>
</dbReference>
<dbReference type="Pfam" id="PF08240">
    <property type="entry name" value="ADH_N"/>
    <property type="match status" value="1"/>
</dbReference>
<dbReference type="InterPro" id="IPR020843">
    <property type="entry name" value="ER"/>
</dbReference>
<evidence type="ECO:0000313" key="7">
    <source>
        <dbReference type="Proteomes" id="UP001236415"/>
    </source>
</evidence>
<dbReference type="InterPro" id="IPR050129">
    <property type="entry name" value="Zn_alcohol_dh"/>
</dbReference>
<name>A0ABY8X683_9BACL</name>
<proteinExistence type="inferred from homology"/>
<dbReference type="InterPro" id="IPR013154">
    <property type="entry name" value="ADH-like_N"/>
</dbReference>
<evidence type="ECO:0000256" key="4">
    <source>
        <dbReference type="RuleBase" id="RU361277"/>
    </source>
</evidence>
<accession>A0ABY8X683</accession>
<dbReference type="PANTHER" id="PTHR43401:SF2">
    <property type="entry name" value="L-THREONINE 3-DEHYDROGENASE"/>
    <property type="match status" value="1"/>
</dbReference>
<dbReference type="InterPro" id="IPR013149">
    <property type="entry name" value="ADH-like_C"/>
</dbReference>
<evidence type="ECO:0000256" key="3">
    <source>
        <dbReference type="ARBA" id="ARBA00023002"/>
    </source>
</evidence>
<keyword evidence="2 4" id="KW-0862">Zinc</keyword>
<evidence type="ECO:0000256" key="2">
    <source>
        <dbReference type="ARBA" id="ARBA00022833"/>
    </source>
</evidence>
<dbReference type="CDD" id="cd08256">
    <property type="entry name" value="Zn_ADH2"/>
    <property type="match status" value="1"/>
</dbReference>
<gene>
    <name evidence="6" type="ORF">QPK24_04470</name>
</gene>
<evidence type="ECO:0000259" key="5">
    <source>
        <dbReference type="SMART" id="SM00829"/>
    </source>
</evidence>
<reference evidence="6 7" key="1">
    <citation type="submission" date="2023-06" db="EMBL/GenBank/DDBJ databases">
        <title>Paenibacillus polygonum sp. nov., an endophytic bacterium, isolated from Polygonum lapathifolium L. in Nanji Wetland National Nature Reserve, South of Poyang Lake, Jiangxi Province, China.</title>
        <authorList>
            <person name="Yu Z."/>
        </authorList>
    </citation>
    <scope>NUCLEOTIDE SEQUENCE [LARGE SCALE GENOMIC DNA]</scope>
    <source>
        <strain evidence="6 7">C31</strain>
    </source>
</reference>
<dbReference type="Gene3D" id="3.40.50.720">
    <property type="entry name" value="NAD(P)-binding Rossmann-like Domain"/>
    <property type="match status" value="1"/>
</dbReference>
<dbReference type="PANTHER" id="PTHR43401">
    <property type="entry name" value="L-THREONINE 3-DEHYDROGENASE"/>
    <property type="match status" value="1"/>
</dbReference>